<dbReference type="AlphaFoldDB" id="A0A143BP52"/>
<dbReference type="PANTHER" id="PTHR43405">
    <property type="entry name" value="GLYCOSYL HYDROLASE DIGH"/>
    <property type="match status" value="1"/>
</dbReference>
<evidence type="ECO:0000313" key="4">
    <source>
        <dbReference type="Proteomes" id="UP000076404"/>
    </source>
</evidence>
<dbReference type="PANTHER" id="PTHR43405:SF1">
    <property type="entry name" value="GLYCOSYL HYDROLASE DIGH"/>
    <property type="match status" value="1"/>
</dbReference>
<accession>A0A143BP52</accession>
<dbReference type="EMBL" id="CP011454">
    <property type="protein sequence ID" value="AMW06768.1"/>
    <property type="molecule type" value="Genomic_DNA"/>
</dbReference>
<dbReference type="eggNOG" id="COG1649">
    <property type="taxonomic scope" value="Bacteria"/>
</dbReference>
<organism evidence="3 4">
    <name type="scientific">Gemmatimonas phototrophica</name>
    <dbReference type="NCBI Taxonomy" id="1379270"/>
    <lineage>
        <taxon>Bacteria</taxon>
        <taxon>Pseudomonadati</taxon>
        <taxon>Gemmatimonadota</taxon>
        <taxon>Gemmatimonadia</taxon>
        <taxon>Gemmatimonadales</taxon>
        <taxon>Gemmatimonadaceae</taxon>
        <taxon>Gemmatimonas</taxon>
    </lineage>
</organism>
<reference evidence="3 4" key="1">
    <citation type="journal article" date="2014" name="Proc. Natl. Acad. Sci. U.S.A.">
        <title>Functional type 2 photosynthetic reaction centers found in the rare bacterial phylum Gemmatimonadetes.</title>
        <authorList>
            <person name="Zeng Y."/>
            <person name="Feng F."/>
            <person name="Medova H."/>
            <person name="Dean J."/>
            <person name="Koblizek M."/>
        </authorList>
    </citation>
    <scope>NUCLEOTIDE SEQUENCE [LARGE SCALE GENOMIC DNA]</scope>
    <source>
        <strain evidence="3 4">AP64</strain>
    </source>
</reference>
<dbReference type="Gene3D" id="3.20.20.80">
    <property type="entry name" value="Glycosidases"/>
    <property type="match status" value="1"/>
</dbReference>
<keyword evidence="1" id="KW-0732">Signal</keyword>
<dbReference type="Proteomes" id="UP000076404">
    <property type="component" value="Chromosome"/>
</dbReference>
<dbReference type="InterPro" id="IPR003790">
    <property type="entry name" value="GHL10"/>
</dbReference>
<evidence type="ECO:0000259" key="2">
    <source>
        <dbReference type="Pfam" id="PF02638"/>
    </source>
</evidence>
<gene>
    <name evidence="3" type="ORF">GEMMAAP_11050</name>
</gene>
<dbReference type="STRING" id="1379270.GEMMAAP_11050"/>
<keyword evidence="4" id="KW-1185">Reference proteome</keyword>
<dbReference type="InterPro" id="IPR017853">
    <property type="entry name" value="GH"/>
</dbReference>
<proteinExistence type="predicted"/>
<evidence type="ECO:0000256" key="1">
    <source>
        <dbReference type="ARBA" id="ARBA00022729"/>
    </source>
</evidence>
<protein>
    <recommendedName>
        <fullName evidence="2">Glycosyl hydrolase-like 10 domain-containing protein</fullName>
    </recommendedName>
</protein>
<name>A0A143BP52_9BACT</name>
<feature type="domain" description="Glycosyl hydrolase-like 10" evidence="2">
    <location>
        <begin position="21"/>
        <end position="319"/>
    </location>
</feature>
<dbReference type="InterPro" id="IPR052177">
    <property type="entry name" value="Divisome_Glycosyl_Hydrolase"/>
</dbReference>
<dbReference type="KEGG" id="gph:GEMMAAP_11050"/>
<sequence>MRRAEVPQAVVSVDAPPVLREFRGVWVATVGNMDWPSKRTLSTEDQQAELRALFDRAEALKLNAVIFQVRPAGDALYQSSLEPWSEFLTGTQGKRPQPFWDPLAFAIAEAHARGMELHAWFNPYRAGFVRGKSPAAVSHIRRTNPALVKKYGSYLWMDPGEAAVRARTVKVIVDVVKRYDVDGIHLDDYFYPYPENDRRGRALPFPDATSYAKYRKSGGKLDRAEWRRENVNRLVRQLHDTVHATKPWVRFGISPFGIWRPGYPEQIRGFDAYEKLYADARKWLREGWVDYFTPQLYWPTTKVAQAYPVLLDWWASENVMQRHLWPGNFTSLAGGRGSTAFPVSDLLEQIRLTRLQPGASGNVHFSMTSFLKNQAGMNDTLQSGPYAAVALPPASPWLVAPPPPAPAPRVQRANGALQLRLMPQGRTAPWQWLVRLRTDTAWVTMVLPGATDRFTIPRDLAATKVTVSALNRVGTESSPVSLSIVSGSTSSSTGRF</sequence>
<dbReference type="SUPFAM" id="SSF51445">
    <property type="entry name" value="(Trans)glycosidases"/>
    <property type="match status" value="1"/>
</dbReference>
<dbReference type="Pfam" id="PF02638">
    <property type="entry name" value="GHL10"/>
    <property type="match status" value="1"/>
</dbReference>
<evidence type="ECO:0000313" key="3">
    <source>
        <dbReference type="EMBL" id="AMW06768.1"/>
    </source>
</evidence>
<reference evidence="3 4" key="2">
    <citation type="journal article" date="2016" name="Environ. Microbiol. Rep.">
        <title>Metagenomic evidence for the presence of phototrophic Gemmatimonadetes bacteria in diverse environments.</title>
        <authorList>
            <person name="Zeng Y."/>
            <person name="Baumbach J."/>
            <person name="Barbosa E.G."/>
            <person name="Azevedo V."/>
            <person name="Zhang C."/>
            <person name="Koblizek M."/>
        </authorList>
    </citation>
    <scope>NUCLEOTIDE SEQUENCE [LARGE SCALE GENOMIC DNA]</scope>
    <source>
        <strain evidence="3 4">AP64</strain>
    </source>
</reference>